<organism evidence="2">
    <name type="scientific">freshwater metagenome</name>
    <dbReference type="NCBI Taxonomy" id="449393"/>
    <lineage>
        <taxon>unclassified sequences</taxon>
        <taxon>metagenomes</taxon>
        <taxon>ecological metagenomes</taxon>
    </lineage>
</organism>
<evidence type="ECO:0000256" key="1">
    <source>
        <dbReference type="SAM" id="MobiDB-lite"/>
    </source>
</evidence>
<sequence length="409" mass="43426">MPSLAATASGSTRPARNTADRNRTSFARPANTFATHRSTGCRHRPTAPLSGSSIRTSRSSQPAGRLAVHGDTPSAKMPYFAAKWLASPSRPSKRSAFNSSSSSNGTMSASADIVASSGSNSSRNDARIDWLPMTTTVSSPSIAAAARMIRCKPSRFTAPPSRAATSHAEPLRPSRRHRSTWRTATSSTTRHRLHRSTTTRGPSRPADRQGDAATPRHTTQSDHSTTSRAPPAGDDRTRAPARDPPRTSPPPSDATRSSSRPSDRPAEPDVEPHPPSQNPPPRSAPTSRYSDSGDRSRTSTTPAAECPSTRSTPSATDHADHETPAPPQQHPHHDYIASDMGRFMPPEPKVHPPGATKNHPPRGRGQWLIPATTASLPGQTSTPRTSDPRGGVLTGHLGRLSPASGMGPL</sequence>
<feature type="region of interest" description="Disordered" evidence="1">
    <location>
        <begin position="89"/>
        <end position="108"/>
    </location>
</feature>
<accession>A0A6J6GGK5</accession>
<protein>
    <submittedName>
        <fullName evidence="2">Unannotated protein</fullName>
    </submittedName>
</protein>
<feature type="compositionally biased region" description="Basic and acidic residues" evidence="1">
    <location>
        <begin position="233"/>
        <end position="245"/>
    </location>
</feature>
<feature type="region of interest" description="Disordered" evidence="1">
    <location>
        <begin position="1"/>
        <end position="72"/>
    </location>
</feature>
<feature type="compositionally biased region" description="Pro residues" evidence="1">
    <location>
        <begin position="273"/>
        <end position="283"/>
    </location>
</feature>
<name>A0A6J6GGK5_9ZZZZ</name>
<feature type="compositionally biased region" description="Low complexity" evidence="1">
    <location>
        <begin position="94"/>
        <end position="108"/>
    </location>
</feature>
<gene>
    <name evidence="2" type="ORF">UFOPK1493_04129</name>
</gene>
<proteinExistence type="predicted"/>
<feature type="compositionally biased region" description="Low complexity" evidence="1">
    <location>
        <begin position="50"/>
        <end position="60"/>
    </location>
</feature>
<feature type="region of interest" description="Disordered" evidence="1">
    <location>
        <begin position="155"/>
        <end position="409"/>
    </location>
</feature>
<feature type="compositionally biased region" description="Polar residues" evidence="1">
    <location>
        <begin position="372"/>
        <end position="385"/>
    </location>
</feature>
<dbReference type="EMBL" id="CAEZSR010000290">
    <property type="protein sequence ID" value="CAB4598065.1"/>
    <property type="molecule type" value="Genomic_DNA"/>
</dbReference>
<feature type="compositionally biased region" description="Polar residues" evidence="1">
    <location>
        <begin position="216"/>
        <end position="227"/>
    </location>
</feature>
<feature type="compositionally biased region" description="Basic and acidic residues" evidence="1">
    <location>
        <begin position="261"/>
        <end position="272"/>
    </location>
</feature>
<feature type="compositionally biased region" description="Polar residues" evidence="1">
    <location>
        <begin position="1"/>
        <end position="15"/>
    </location>
</feature>
<dbReference type="AlphaFoldDB" id="A0A6J6GGK5"/>
<evidence type="ECO:0000313" key="2">
    <source>
        <dbReference type="EMBL" id="CAB4598065.1"/>
    </source>
</evidence>
<reference evidence="2" key="1">
    <citation type="submission" date="2020-05" db="EMBL/GenBank/DDBJ databases">
        <authorList>
            <person name="Chiriac C."/>
            <person name="Salcher M."/>
            <person name="Ghai R."/>
            <person name="Kavagutti S V."/>
        </authorList>
    </citation>
    <scope>NUCLEOTIDE SEQUENCE</scope>
</reference>